<proteinExistence type="predicted"/>
<evidence type="ECO:0000313" key="2">
    <source>
        <dbReference type="EMBL" id="PON73329.1"/>
    </source>
</evidence>
<dbReference type="EMBL" id="JXTB01000034">
    <property type="protein sequence ID" value="PON73329.1"/>
    <property type="molecule type" value="Genomic_DNA"/>
</dbReference>
<accession>A0A2P5DJ62</accession>
<reference evidence="3" key="1">
    <citation type="submission" date="2016-06" db="EMBL/GenBank/DDBJ databases">
        <title>Parallel loss of symbiosis genes in relatives of nitrogen-fixing non-legume Parasponia.</title>
        <authorList>
            <person name="Van Velzen R."/>
            <person name="Holmer R."/>
            <person name="Bu F."/>
            <person name="Rutten L."/>
            <person name="Van Zeijl A."/>
            <person name="Liu W."/>
            <person name="Santuari L."/>
            <person name="Cao Q."/>
            <person name="Sharma T."/>
            <person name="Shen D."/>
            <person name="Roswanjaya Y."/>
            <person name="Wardhani T."/>
            <person name="Kalhor M.S."/>
            <person name="Jansen J."/>
            <person name="Van den Hoogen J."/>
            <person name="Gungor B."/>
            <person name="Hartog M."/>
            <person name="Hontelez J."/>
            <person name="Verver J."/>
            <person name="Yang W.-C."/>
            <person name="Schijlen E."/>
            <person name="Repin R."/>
            <person name="Schilthuizen M."/>
            <person name="Schranz E."/>
            <person name="Heidstra R."/>
            <person name="Miyata K."/>
            <person name="Fedorova E."/>
            <person name="Kohlen W."/>
            <person name="Bisseling T."/>
            <person name="Smit S."/>
            <person name="Geurts R."/>
        </authorList>
    </citation>
    <scope>NUCLEOTIDE SEQUENCE [LARGE SCALE GENOMIC DNA]</scope>
    <source>
        <strain evidence="3">cv. WU1-14</strain>
    </source>
</reference>
<dbReference type="Proteomes" id="UP000237105">
    <property type="component" value="Unassembled WGS sequence"/>
</dbReference>
<sequence>MPDLPPPTVAARLSQHASPRRRTFEENLTPPVSPRFDVGRSRSGPTKIPPLARFSGHRSAVRPPFSTPPASEALSHRC</sequence>
<comment type="caution">
    <text evidence="2">The sequence shown here is derived from an EMBL/GenBank/DDBJ whole genome shotgun (WGS) entry which is preliminary data.</text>
</comment>
<name>A0A2P5DJ62_PARAD</name>
<organism evidence="2 3">
    <name type="scientific">Parasponia andersonii</name>
    <name type="common">Sponia andersonii</name>
    <dbReference type="NCBI Taxonomy" id="3476"/>
    <lineage>
        <taxon>Eukaryota</taxon>
        <taxon>Viridiplantae</taxon>
        <taxon>Streptophyta</taxon>
        <taxon>Embryophyta</taxon>
        <taxon>Tracheophyta</taxon>
        <taxon>Spermatophyta</taxon>
        <taxon>Magnoliopsida</taxon>
        <taxon>eudicotyledons</taxon>
        <taxon>Gunneridae</taxon>
        <taxon>Pentapetalae</taxon>
        <taxon>rosids</taxon>
        <taxon>fabids</taxon>
        <taxon>Rosales</taxon>
        <taxon>Cannabaceae</taxon>
        <taxon>Parasponia</taxon>
    </lineage>
</organism>
<evidence type="ECO:0000256" key="1">
    <source>
        <dbReference type="SAM" id="MobiDB-lite"/>
    </source>
</evidence>
<dbReference type="AlphaFoldDB" id="A0A2P5DJ62"/>
<evidence type="ECO:0000313" key="3">
    <source>
        <dbReference type="Proteomes" id="UP000237105"/>
    </source>
</evidence>
<protein>
    <submittedName>
        <fullName evidence="2">Uncharacterized protein</fullName>
    </submittedName>
</protein>
<dbReference type="OrthoDB" id="10469298at2759"/>
<gene>
    <name evidence="2" type="ORF">PanWU01x14_058330</name>
</gene>
<feature type="region of interest" description="Disordered" evidence="1">
    <location>
        <begin position="1"/>
        <end position="78"/>
    </location>
</feature>
<keyword evidence="3" id="KW-1185">Reference proteome</keyword>